<dbReference type="EMBL" id="JANBOH010000294">
    <property type="protein sequence ID" value="KAJ1643118.1"/>
    <property type="molecule type" value="Genomic_DNA"/>
</dbReference>
<proteinExistence type="predicted"/>
<sequence length="637" mass="69533">MNTLANEDSTGSSAANADSWTTGETSSSTWSEGNAGTPLMQFTLPGGVNSDGSAREAIDVAVVSLARYTFADPALAARGPAPLEPRIDNVRLLGVDQSPLASVGVRRINSSVSGIYEDDGLVAEFTEDRCNRQLSQLARRLLLPDSYVEACFDFIQFMEINTAMLDVESVQRNVFKCLKICARLSKLHGYDIHLMWQVIQQAYNSMHRFTAERAQAIDKWHVKLTNRIRMMAVAPAADGSAPQRLPSVPPRELLEAQTRERLLPLPEISVSALNDSRFDRAAGVSSAEYYISHSLGRRQMPAEETSLELAQGAPLAGEEQVDSAVSNMNGNEDQQVAIRSSAGTVAANGSASASSGGPSASTLSTREAELAIIEHQLRELESMPAHSMGPMLRAALNLLVEMRFRLQLGLPRTAIAQDTQVTAGDSASEMEDTAGISRGAVRAVSRINSRNISSEAFGADANEENRVIEYVLNQISNSRRNQEVHAATATNANAAGGFGAPLYMMPHHMGMYFPGMRPIYRGQRETSQEAGVRGIRRRRRARARTRARSDTDVSEGAASEGYGRVEDEEDDYESSDDDDEDDYDNEIDDDEDDGNENGNGSNISQDGLRNGNQRRQQQQQQQGGSSEGHVHRRLRHQ</sequence>
<keyword evidence="3" id="KW-1185">Reference proteome</keyword>
<feature type="compositionally biased region" description="Polar residues" evidence="1">
    <location>
        <begin position="1"/>
        <end position="18"/>
    </location>
</feature>
<name>A0A9W7XIE4_9FUNG</name>
<dbReference type="Proteomes" id="UP001145021">
    <property type="component" value="Unassembled WGS sequence"/>
</dbReference>
<organism evidence="2 3">
    <name type="scientific">Coemansia asiatica</name>
    <dbReference type="NCBI Taxonomy" id="1052880"/>
    <lineage>
        <taxon>Eukaryota</taxon>
        <taxon>Fungi</taxon>
        <taxon>Fungi incertae sedis</taxon>
        <taxon>Zoopagomycota</taxon>
        <taxon>Kickxellomycotina</taxon>
        <taxon>Kickxellomycetes</taxon>
        <taxon>Kickxellales</taxon>
        <taxon>Kickxellaceae</taxon>
        <taxon>Coemansia</taxon>
    </lineage>
</organism>
<feature type="compositionally biased region" description="Basic residues" evidence="1">
    <location>
        <begin position="534"/>
        <end position="546"/>
    </location>
</feature>
<reference evidence="2" key="1">
    <citation type="submission" date="2022-07" db="EMBL/GenBank/DDBJ databases">
        <title>Phylogenomic reconstructions and comparative analyses of Kickxellomycotina fungi.</title>
        <authorList>
            <person name="Reynolds N.K."/>
            <person name="Stajich J.E."/>
            <person name="Barry K."/>
            <person name="Grigoriev I.V."/>
            <person name="Crous P."/>
            <person name="Smith M.E."/>
        </authorList>
    </citation>
    <scope>NUCLEOTIDE SEQUENCE</scope>
    <source>
        <strain evidence="2">NBRC 105413</strain>
    </source>
</reference>
<protein>
    <submittedName>
        <fullName evidence="2">Uncharacterized protein</fullName>
    </submittedName>
</protein>
<feature type="compositionally biased region" description="Low complexity" evidence="1">
    <location>
        <begin position="596"/>
        <end position="624"/>
    </location>
</feature>
<feature type="region of interest" description="Disordered" evidence="1">
    <location>
        <begin position="302"/>
        <end position="321"/>
    </location>
</feature>
<evidence type="ECO:0000313" key="2">
    <source>
        <dbReference type="EMBL" id="KAJ1643118.1"/>
    </source>
</evidence>
<feature type="compositionally biased region" description="Low complexity" evidence="1">
    <location>
        <begin position="19"/>
        <end position="33"/>
    </location>
</feature>
<accession>A0A9W7XIE4</accession>
<feature type="compositionally biased region" description="Acidic residues" evidence="1">
    <location>
        <begin position="566"/>
        <end position="595"/>
    </location>
</feature>
<evidence type="ECO:0000256" key="1">
    <source>
        <dbReference type="SAM" id="MobiDB-lite"/>
    </source>
</evidence>
<evidence type="ECO:0000313" key="3">
    <source>
        <dbReference type="Proteomes" id="UP001145021"/>
    </source>
</evidence>
<feature type="region of interest" description="Disordered" evidence="1">
    <location>
        <begin position="1"/>
        <end position="42"/>
    </location>
</feature>
<gene>
    <name evidence="2" type="ORF">LPJ64_005074</name>
</gene>
<dbReference type="AlphaFoldDB" id="A0A9W7XIE4"/>
<comment type="caution">
    <text evidence="2">The sequence shown here is derived from an EMBL/GenBank/DDBJ whole genome shotgun (WGS) entry which is preliminary data.</text>
</comment>
<feature type="region of interest" description="Disordered" evidence="1">
    <location>
        <begin position="524"/>
        <end position="637"/>
    </location>
</feature>